<feature type="binding site" evidence="12">
    <location>
        <position position="199"/>
    </location>
    <ligand>
        <name>[4Fe-4S] cluster</name>
        <dbReference type="ChEBI" id="CHEBI:49883"/>
    </ligand>
</feature>
<keyword evidence="9 12" id="KW-0234">DNA repair</keyword>
<keyword evidence="11 12" id="KW-0326">Glycosidase</keyword>
<dbReference type="SMART" id="SM00478">
    <property type="entry name" value="ENDO3c"/>
    <property type="match status" value="1"/>
</dbReference>
<comment type="caution">
    <text evidence="14">The sequence shown here is derived from an EMBL/GenBank/DDBJ whole genome shotgun (WGS) entry which is preliminary data.</text>
</comment>
<keyword evidence="2 12" id="KW-0004">4Fe-4S</keyword>
<reference evidence="14 15" key="1">
    <citation type="journal article" date="2023" name="Int. J. Syst. Evol. Microbiol.">
        <title>Ligilactobacillus ubinensis sp. nov., a novel species isolated from the wild ferment of a durian fruit (Durio zibethinus).</title>
        <authorList>
            <person name="Heng Y.C."/>
            <person name="Menon N."/>
            <person name="Chen B."/>
            <person name="Loo B.Z.L."/>
            <person name="Wong G.W.J."/>
            <person name="Lim A.C.H."/>
            <person name="Silvaraju S."/>
            <person name="Kittelmann S."/>
        </authorList>
    </citation>
    <scope>NUCLEOTIDE SEQUENCE [LARGE SCALE GENOMIC DNA]</scope>
    <source>
        <strain evidence="14 15">WILCCON 0076</strain>
    </source>
</reference>
<comment type="function">
    <text evidence="12">DNA repair enzyme that has both DNA N-glycosylase activity and AP-lyase activity. The DNA N-glycosylase activity releases various damaged pyrimidines from DNA by cleaving the N-glycosidic bond, leaving an AP (apurinic/apyrimidinic) site. The AP-lyase activity cleaves the phosphodiester bond 3' to the AP site by a beta-elimination, leaving a 3'-terminal unsaturated sugar and a product with a terminal 5'-phosphate.</text>
</comment>
<dbReference type="GO" id="GO:0019104">
    <property type="term" value="F:DNA N-glycosylase activity"/>
    <property type="evidence" value="ECO:0007669"/>
    <property type="project" value="UniProtKB-UniRule"/>
</dbReference>
<dbReference type="FunFam" id="1.10.340.30:FF:000001">
    <property type="entry name" value="Endonuclease III"/>
    <property type="match status" value="1"/>
</dbReference>
<evidence type="ECO:0000256" key="11">
    <source>
        <dbReference type="ARBA" id="ARBA00023295"/>
    </source>
</evidence>
<feature type="binding site" evidence="12">
    <location>
        <position position="205"/>
    </location>
    <ligand>
        <name>[4Fe-4S] cluster</name>
        <dbReference type="ChEBI" id="CHEBI:49883"/>
    </ligand>
</feature>
<evidence type="ECO:0000256" key="8">
    <source>
        <dbReference type="ARBA" id="ARBA00023125"/>
    </source>
</evidence>
<keyword evidence="4 12" id="KW-0227">DNA damage</keyword>
<proteinExistence type="inferred from homology"/>
<sequence>MLNSEQTLQAIQIMGDMYPTTGSSLVADTPFHFLLAVMLSAQTTDKAVNMLTPAFFKQYPTPKSLAAASELEIQKYIKTIGLYRNKAKYLHECAQSLVDRFAGEVPRTRNELMQLQGVGRKTANVVLAECFGIPALAVDTHVSRIARRLAIVPKSATVSQIEAVLMNKLPKEIWITAHHRMITWGREQCSARAPKCRDCPLLFMCNEGQKRQKVNV</sequence>
<evidence type="ECO:0000256" key="10">
    <source>
        <dbReference type="ARBA" id="ARBA00023239"/>
    </source>
</evidence>
<keyword evidence="5 12" id="KW-0378">Hydrolase</keyword>
<organism evidence="14 15">
    <name type="scientific">Ligilactobacillus ubinensis</name>
    <dbReference type="NCBI Taxonomy" id="2876789"/>
    <lineage>
        <taxon>Bacteria</taxon>
        <taxon>Bacillati</taxon>
        <taxon>Bacillota</taxon>
        <taxon>Bacilli</taxon>
        <taxon>Lactobacillales</taxon>
        <taxon>Lactobacillaceae</taxon>
        <taxon>Ligilactobacillus</taxon>
    </lineage>
</organism>
<name>A0A9X2FPM5_9LACO</name>
<dbReference type="Gene3D" id="1.10.340.30">
    <property type="entry name" value="Hypothetical protein, domain 2"/>
    <property type="match status" value="1"/>
</dbReference>
<accession>A0A9X2FPM5</accession>
<dbReference type="InterPro" id="IPR005759">
    <property type="entry name" value="Nth"/>
</dbReference>
<evidence type="ECO:0000256" key="6">
    <source>
        <dbReference type="ARBA" id="ARBA00023004"/>
    </source>
</evidence>
<feature type="binding site" evidence="12">
    <location>
        <position position="196"/>
    </location>
    <ligand>
        <name>[4Fe-4S] cluster</name>
        <dbReference type="ChEBI" id="CHEBI:49883"/>
    </ligand>
</feature>
<dbReference type="GO" id="GO:0051539">
    <property type="term" value="F:4 iron, 4 sulfur cluster binding"/>
    <property type="evidence" value="ECO:0007669"/>
    <property type="project" value="UniProtKB-UniRule"/>
</dbReference>
<dbReference type="InterPro" id="IPR023170">
    <property type="entry name" value="HhH_base_excis_C"/>
</dbReference>
<keyword evidence="6 12" id="KW-0408">Iron</keyword>
<keyword evidence="15" id="KW-1185">Reference proteome</keyword>
<evidence type="ECO:0000256" key="7">
    <source>
        <dbReference type="ARBA" id="ARBA00023014"/>
    </source>
</evidence>
<keyword evidence="8 12" id="KW-0238">DNA-binding</keyword>
<keyword evidence="10 12" id="KW-0456">Lyase</keyword>
<dbReference type="EMBL" id="JAIULA010000023">
    <property type="protein sequence ID" value="MCP0887706.1"/>
    <property type="molecule type" value="Genomic_DNA"/>
</dbReference>
<dbReference type="InterPro" id="IPR011257">
    <property type="entry name" value="DNA_glycosylase"/>
</dbReference>
<dbReference type="GO" id="GO:0003677">
    <property type="term" value="F:DNA binding"/>
    <property type="evidence" value="ECO:0007669"/>
    <property type="project" value="UniProtKB-UniRule"/>
</dbReference>
<evidence type="ECO:0000256" key="5">
    <source>
        <dbReference type="ARBA" id="ARBA00022801"/>
    </source>
</evidence>
<dbReference type="Gene3D" id="1.10.1670.10">
    <property type="entry name" value="Helix-hairpin-Helix base-excision DNA repair enzymes (C-terminal)"/>
    <property type="match status" value="1"/>
</dbReference>
<dbReference type="FunFam" id="1.10.1670.10:FF:000001">
    <property type="entry name" value="Endonuclease III"/>
    <property type="match status" value="1"/>
</dbReference>
<comment type="similarity">
    <text evidence="1 12">Belongs to the Nth/MutY family.</text>
</comment>
<evidence type="ECO:0000313" key="14">
    <source>
        <dbReference type="EMBL" id="MCP0887706.1"/>
    </source>
</evidence>
<dbReference type="NCBIfam" id="TIGR01083">
    <property type="entry name" value="nth"/>
    <property type="match status" value="1"/>
</dbReference>
<dbReference type="SUPFAM" id="SSF48150">
    <property type="entry name" value="DNA-glycosylase"/>
    <property type="match status" value="1"/>
</dbReference>
<dbReference type="Proteomes" id="UP001139006">
    <property type="component" value="Unassembled WGS sequence"/>
</dbReference>
<dbReference type="PANTHER" id="PTHR10359">
    <property type="entry name" value="A/G-SPECIFIC ADENINE GLYCOSYLASE/ENDONUCLEASE III"/>
    <property type="match status" value="1"/>
</dbReference>
<dbReference type="Pfam" id="PF00633">
    <property type="entry name" value="HHH"/>
    <property type="match status" value="1"/>
</dbReference>
<evidence type="ECO:0000259" key="13">
    <source>
        <dbReference type="SMART" id="SM00478"/>
    </source>
</evidence>
<dbReference type="GO" id="GO:0140078">
    <property type="term" value="F:class I DNA-(apurinic or apyrimidinic site) endonuclease activity"/>
    <property type="evidence" value="ECO:0007669"/>
    <property type="project" value="UniProtKB-EC"/>
</dbReference>
<comment type="cofactor">
    <cofactor evidence="12">
        <name>[4Fe-4S] cluster</name>
        <dbReference type="ChEBI" id="CHEBI:49883"/>
    </cofactor>
    <text evidence="12">Binds 1 [4Fe-4S] cluster.</text>
</comment>
<dbReference type="CDD" id="cd00056">
    <property type="entry name" value="ENDO3c"/>
    <property type="match status" value="1"/>
</dbReference>
<dbReference type="PIRSF" id="PIRSF001435">
    <property type="entry name" value="Nth"/>
    <property type="match status" value="1"/>
</dbReference>
<dbReference type="GO" id="GO:0046872">
    <property type="term" value="F:metal ion binding"/>
    <property type="evidence" value="ECO:0007669"/>
    <property type="project" value="UniProtKB-KW"/>
</dbReference>
<protein>
    <recommendedName>
        <fullName evidence="12">Endonuclease III</fullName>
        <ecNumber evidence="12">4.2.99.18</ecNumber>
    </recommendedName>
    <alternativeName>
        <fullName evidence="12">DNA-(apurinic or apyrimidinic site) lyase</fullName>
    </alternativeName>
</protein>
<evidence type="ECO:0000256" key="12">
    <source>
        <dbReference type="HAMAP-Rule" id="MF_00942"/>
    </source>
</evidence>
<feature type="binding site" evidence="12">
    <location>
        <position position="189"/>
    </location>
    <ligand>
        <name>[4Fe-4S] cluster</name>
        <dbReference type="ChEBI" id="CHEBI:49883"/>
    </ligand>
</feature>
<keyword evidence="7 12" id="KW-0411">Iron-sulfur</keyword>
<dbReference type="InterPro" id="IPR000445">
    <property type="entry name" value="HhH_motif"/>
</dbReference>
<evidence type="ECO:0000256" key="9">
    <source>
        <dbReference type="ARBA" id="ARBA00023204"/>
    </source>
</evidence>
<keyword evidence="14" id="KW-0540">Nuclease</keyword>
<feature type="domain" description="HhH-GPD" evidence="13">
    <location>
        <begin position="39"/>
        <end position="187"/>
    </location>
</feature>
<keyword evidence="14" id="KW-0255">Endonuclease</keyword>
<comment type="catalytic activity">
    <reaction evidence="12">
        <text>2'-deoxyribonucleotide-(2'-deoxyribose 5'-phosphate)-2'-deoxyribonucleotide-DNA = a 3'-end 2'-deoxyribonucleotide-(2,3-dehydro-2,3-deoxyribose 5'-phosphate)-DNA + a 5'-end 5'-phospho-2'-deoxyribonucleoside-DNA + H(+)</text>
        <dbReference type="Rhea" id="RHEA:66592"/>
        <dbReference type="Rhea" id="RHEA-COMP:13180"/>
        <dbReference type="Rhea" id="RHEA-COMP:16897"/>
        <dbReference type="Rhea" id="RHEA-COMP:17067"/>
        <dbReference type="ChEBI" id="CHEBI:15378"/>
        <dbReference type="ChEBI" id="CHEBI:136412"/>
        <dbReference type="ChEBI" id="CHEBI:157695"/>
        <dbReference type="ChEBI" id="CHEBI:167181"/>
        <dbReference type="EC" id="4.2.99.18"/>
    </reaction>
</comment>
<dbReference type="GO" id="GO:0006285">
    <property type="term" value="P:base-excision repair, AP site formation"/>
    <property type="evidence" value="ECO:0007669"/>
    <property type="project" value="TreeGrafter"/>
</dbReference>
<dbReference type="HAMAP" id="MF_00942">
    <property type="entry name" value="Nth"/>
    <property type="match status" value="1"/>
</dbReference>
<dbReference type="Pfam" id="PF00730">
    <property type="entry name" value="HhH-GPD"/>
    <property type="match status" value="1"/>
</dbReference>
<gene>
    <name evidence="12 14" type="primary">nth</name>
    <name evidence="14" type="ORF">LB941_10220</name>
</gene>
<dbReference type="AlphaFoldDB" id="A0A9X2FPM5"/>
<keyword evidence="3 12" id="KW-0479">Metal-binding</keyword>
<dbReference type="PANTHER" id="PTHR10359:SF18">
    <property type="entry name" value="ENDONUCLEASE III"/>
    <property type="match status" value="1"/>
</dbReference>
<dbReference type="InterPro" id="IPR003265">
    <property type="entry name" value="HhH-GPD_domain"/>
</dbReference>
<evidence type="ECO:0000256" key="3">
    <source>
        <dbReference type="ARBA" id="ARBA00022723"/>
    </source>
</evidence>
<evidence type="ECO:0000256" key="4">
    <source>
        <dbReference type="ARBA" id="ARBA00022763"/>
    </source>
</evidence>
<evidence type="ECO:0000256" key="2">
    <source>
        <dbReference type="ARBA" id="ARBA00022485"/>
    </source>
</evidence>
<dbReference type="EC" id="4.2.99.18" evidence="12"/>
<evidence type="ECO:0000256" key="1">
    <source>
        <dbReference type="ARBA" id="ARBA00008343"/>
    </source>
</evidence>
<evidence type="ECO:0000313" key="15">
    <source>
        <dbReference type="Proteomes" id="UP001139006"/>
    </source>
</evidence>
<dbReference type="RefSeq" id="WP_253361846.1">
    <property type="nucleotide sequence ID" value="NZ_JAIULA010000023.1"/>
</dbReference>